<comment type="caution">
    <text evidence="3">The sequence shown here is derived from an EMBL/GenBank/DDBJ whole genome shotgun (WGS) entry which is preliminary data.</text>
</comment>
<feature type="domain" description="Luciferase-like" evidence="2">
    <location>
        <begin position="13"/>
        <end position="293"/>
    </location>
</feature>
<keyword evidence="1" id="KW-0560">Oxidoreductase</keyword>
<dbReference type="InterPro" id="IPR011251">
    <property type="entry name" value="Luciferase-like_dom"/>
</dbReference>
<keyword evidence="4" id="KW-1185">Reference proteome</keyword>
<dbReference type="PANTHER" id="PTHR43244">
    <property type="match status" value="1"/>
</dbReference>
<dbReference type="SUPFAM" id="SSF51679">
    <property type="entry name" value="Bacterial luciferase-like"/>
    <property type="match status" value="1"/>
</dbReference>
<proteinExistence type="predicted"/>
<dbReference type="GO" id="GO:0016705">
    <property type="term" value="F:oxidoreductase activity, acting on paired donors, with incorporation or reduction of molecular oxygen"/>
    <property type="evidence" value="ECO:0007669"/>
    <property type="project" value="InterPro"/>
</dbReference>
<evidence type="ECO:0000313" key="4">
    <source>
        <dbReference type="Proteomes" id="UP000482800"/>
    </source>
</evidence>
<evidence type="ECO:0000313" key="3">
    <source>
        <dbReference type="EMBL" id="GFJ82789.1"/>
    </source>
</evidence>
<dbReference type="InterPro" id="IPR036661">
    <property type="entry name" value="Luciferase-like_sf"/>
</dbReference>
<dbReference type="Proteomes" id="UP000482800">
    <property type="component" value="Unassembled WGS sequence"/>
</dbReference>
<evidence type="ECO:0000259" key="2">
    <source>
        <dbReference type="Pfam" id="PF00296"/>
    </source>
</evidence>
<gene>
    <name evidence="3" type="primary">hmd_4</name>
    <name evidence="3" type="ORF">Phou_069690</name>
</gene>
<dbReference type="EMBL" id="BLPF01000002">
    <property type="protein sequence ID" value="GFJ82789.1"/>
    <property type="molecule type" value="Genomic_DNA"/>
</dbReference>
<organism evidence="3 4">
    <name type="scientific">Phytohabitans houttuyneae</name>
    <dbReference type="NCBI Taxonomy" id="1076126"/>
    <lineage>
        <taxon>Bacteria</taxon>
        <taxon>Bacillati</taxon>
        <taxon>Actinomycetota</taxon>
        <taxon>Actinomycetes</taxon>
        <taxon>Micromonosporales</taxon>
        <taxon>Micromonosporaceae</taxon>
    </lineage>
</organism>
<dbReference type="Pfam" id="PF00296">
    <property type="entry name" value="Bac_luciferase"/>
    <property type="match status" value="1"/>
</dbReference>
<name>A0A6V8KKV3_9ACTN</name>
<reference evidence="3 4" key="1">
    <citation type="submission" date="2020-03" db="EMBL/GenBank/DDBJ databases">
        <title>Whole genome shotgun sequence of Phytohabitans houttuyneae NBRC 108639.</title>
        <authorList>
            <person name="Komaki H."/>
            <person name="Tamura T."/>
        </authorList>
    </citation>
    <scope>NUCLEOTIDE SEQUENCE [LARGE SCALE GENOMIC DNA]</scope>
    <source>
        <strain evidence="3 4">NBRC 108639</strain>
    </source>
</reference>
<dbReference type="RefSeq" id="WP_173063729.1">
    <property type="nucleotide sequence ID" value="NZ_BAABGO010000034.1"/>
</dbReference>
<accession>A0A6V8KKV3</accession>
<evidence type="ECO:0000256" key="1">
    <source>
        <dbReference type="ARBA" id="ARBA00023002"/>
    </source>
</evidence>
<dbReference type="Gene3D" id="3.20.20.30">
    <property type="entry name" value="Luciferase-like domain"/>
    <property type="match status" value="1"/>
</dbReference>
<protein>
    <submittedName>
        <fullName evidence="3">N5,N10-methylene tetrahydromethanopterin reductase</fullName>
    </submittedName>
</protein>
<dbReference type="PANTHER" id="PTHR43244:SF1">
    <property type="entry name" value="5,10-METHYLENETETRAHYDROMETHANOPTERIN REDUCTASE"/>
    <property type="match status" value="1"/>
</dbReference>
<dbReference type="InterPro" id="IPR050564">
    <property type="entry name" value="F420-G6PD/mer"/>
</dbReference>
<reference evidence="3 4" key="2">
    <citation type="submission" date="2020-03" db="EMBL/GenBank/DDBJ databases">
        <authorList>
            <person name="Ichikawa N."/>
            <person name="Kimura A."/>
            <person name="Kitahashi Y."/>
            <person name="Uohara A."/>
        </authorList>
    </citation>
    <scope>NUCLEOTIDE SEQUENCE [LARGE SCALE GENOMIC DNA]</scope>
    <source>
        <strain evidence="3 4">NBRC 108639</strain>
    </source>
</reference>
<dbReference type="AlphaFoldDB" id="A0A6V8KKV3"/>
<sequence>MKRVGVVFGSITPPEQIATVARRAEELGFGEFWFSEDCFFSGAMSGAAQILAATRTAPVGTGAISVATRHPAVAAMELAGLARTYPGRVVPGVALGVRSWLDQLGVLPAAPLAALRETVGVLRGLFAGETVSVDGGAHRLDRVRLDFPPPEPLPVHVAAVNEKALRLSGQIADGTILSVLSGPTYVRWARETIAARRPDHRVTAFALYSVDTDRTRARRAVRDAVAMFLAAEATSALVRVPGYAAELADLLAGGAGAPLAERIPDAWLDELAVAGTPDECAARLRALFDAGADSVSLWLFPTDQAVRVAELTARDVLPRLG</sequence>